<dbReference type="Proteomes" id="UP000324222">
    <property type="component" value="Unassembled WGS sequence"/>
</dbReference>
<keyword evidence="2" id="KW-1185">Reference proteome</keyword>
<dbReference type="EMBL" id="VSRR010000065">
    <property type="protein sequence ID" value="MPC09341.1"/>
    <property type="molecule type" value="Genomic_DNA"/>
</dbReference>
<comment type="caution">
    <text evidence="1">The sequence shown here is derived from an EMBL/GenBank/DDBJ whole genome shotgun (WGS) entry which is preliminary data.</text>
</comment>
<organism evidence="1 2">
    <name type="scientific">Portunus trituberculatus</name>
    <name type="common">Swimming crab</name>
    <name type="synonym">Neptunus trituberculatus</name>
    <dbReference type="NCBI Taxonomy" id="210409"/>
    <lineage>
        <taxon>Eukaryota</taxon>
        <taxon>Metazoa</taxon>
        <taxon>Ecdysozoa</taxon>
        <taxon>Arthropoda</taxon>
        <taxon>Crustacea</taxon>
        <taxon>Multicrustacea</taxon>
        <taxon>Malacostraca</taxon>
        <taxon>Eumalacostraca</taxon>
        <taxon>Eucarida</taxon>
        <taxon>Decapoda</taxon>
        <taxon>Pleocyemata</taxon>
        <taxon>Brachyura</taxon>
        <taxon>Eubrachyura</taxon>
        <taxon>Portunoidea</taxon>
        <taxon>Portunidae</taxon>
        <taxon>Portuninae</taxon>
        <taxon>Portunus</taxon>
    </lineage>
</organism>
<sequence>MALWRAAFMVAEQGLKPYLQLHALLSLHKPIPHCYERKGNRRHPSQHTLTTLHTPPHTTPHHPLHSLHHHATASLTSYHARDIRYYASSVPINNKGFL</sequence>
<proteinExistence type="predicted"/>
<reference evidence="1 2" key="1">
    <citation type="submission" date="2019-05" db="EMBL/GenBank/DDBJ databases">
        <title>Another draft genome of Portunus trituberculatus and its Hox gene families provides insights of decapod evolution.</title>
        <authorList>
            <person name="Jeong J.-H."/>
            <person name="Song I."/>
            <person name="Kim S."/>
            <person name="Choi T."/>
            <person name="Kim D."/>
            <person name="Ryu S."/>
            <person name="Kim W."/>
        </authorList>
    </citation>
    <scope>NUCLEOTIDE SEQUENCE [LARGE SCALE GENOMIC DNA]</scope>
    <source>
        <tissue evidence="1">Muscle</tissue>
    </source>
</reference>
<name>A0A5B7CKM2_PORTR</name>
<protein>
    <submittedName>
        <fullName evidence="1">Uncharacterized protein</fullName>
    </submittedName>
</protein>
<evidence type="ECO:0000313" key="2">
    <source>
        <dbReference type="Proteomes" id="UP000324222"/>
    </source>
</evidence>
<gene>
    <name evidence="1" type="ORF">E2C01_001949</name>
</gene>
<dbReference type="AlphaFoldDB" id="A0A5B7CKM2"/>
<evidence type="ECO:0000313" key="1">
    <source>
        <dbReference type="EMBL" id="MPC09341.1"/>
    </source>
</evidence>
<accession>A0A5B7CKM2</accession>